<dbReference type="Gene3D" id="3.40.50.300">
    <property type="entry name" value="P-loop containing nucleotide triphosphate hydrolases"/>
    <property type="match status" value="1"/>
</dbReference>
<dbReference type="InterPro" id="IPR027417">
    <property type="entry name" value="P-loop_NTPase"/>
</dbReference>
<sequence>MSKTYGVFCTKGGVGKSTTAANLGAILADMHQKVLLIDGDPQQSLSRWYPLSKTAPFGLTQLYKSASAEGCISSTVIDGLDIVLNDDPSKDPAIATFLRESFYNSFNLKKAIENLGDQYDYVIIDTQGSKGIIQETVLIASDVVLSPVQPNGLDAREFINGTLASYNQLIPKPGYPNMTGRVAPPPLRVLINMADRTTMTEGVVKQLRKRFDAEADHHITVLNTQIPDLKSYKEAFSAQSPVHRYERHRGGPTLSALQIMKKLVHELEPKLIDVSPSWKK</sequence>
<accession>A0AAN2BK65</accession>
<dbReference type="EMBL" id="AP023086">
    <property type="protein sequence ID" value="BCD97665.1"/>
    <property type="molecule type" value="Genomic_DNA"/>
</dbReference>
<dbReference type="InterPro" id="IPR025669">
    <property type="entry name" value="AAA_dom"/>
</dbReference>
<dbReference type="CDD" id="cd02042">
    <property type="entry name" value="ParAB_family"/>
    <property type="match status" value="1"/>
</dbReference>
<dbReference type="PANTHER" id="PTHR13696">
    <property type="entry name" value="P-LOOP CONTAINING NUCLEOSIDE TRIPHOSPHATE HYDROLASE"/>
    <property type="match status" value="1"/>
</dbReference>
<evidence type="ECO:0000313" key="2">
    <source>
        <dbReference type="EMBL" id="BCD97665.1"/>
    </source>
</evidence>
<evidence type="ECO:0000259" key="1">
    <source>
        <dbReference type="Pfam" id="PF13614"/>
    </source>
</evidence>
<gene>
    <name evidence="2" type="ORF">MARGE09_P1866</name>
</gene>
<name>A0AAN2BK65_9GAMM</name>
<organism evidence="2 3">
    <name type="scientific">Marinagarivorans cellulosilyticus</name>
    <dbReference type="NCBI Taxonomy" id="2721545"/>
    <lineage>
        <taxon>Bacteria</taxon>
        <taxon>Pseudomonadati</taxon>
        <taxon>Pseudomonadota</taxon>
        <taxon>Gammaproteobacteria</taxon>
        <taxon>Cellvibrionales</taxon>
        <taxon>Cellvibrionaceae</taxon>
        <taxon>Marinagarivorans</taxon>
    </lineage>
</organism>
<feature type="domain" description="AAA" evidence="1">
    <location>
        <begin position="6"/>
        <end position="151"/>
    </location>
</feature>
<dbReference type="SUPFAM" id="SSF52540">
    <property type="entry name" value="P-loop containing nucleoside triphosphate hydrolases"/>
    <property type="match status" value="1"/>
</dbReference>
<proteinExistence type="predicted"/>
<reference evidence="2 3" key="1">
    <citation type="journal article" date="2022" name="IScience">
        <title>An ultrasensitive nanofiber-based assay for enzymatic hydrolysis and deep-sea microbial degradation of cellulose.</title>
        <authorList>
            <person name="Tsudome M."/>
            <person name="Tachioka M."/>
            <person name="Miyazaki M."/>
            <person name="Uchimura K."/>
            <person name="Tsuda M."/>
            <person name="Takaki Y."/>
            <person name="Deguchi S."/>
        </authorList>
    </citation>
    <scope>NUCLEOTIDE SEQUENCE [LARGE SCALE GENOMIC DNA]</scope>
    <source>
        <strain evidence="2 3">GE09</strain>
    </source>
</reference>
<dbReference type="RefSeq" id="WP_236987126.1">
    <property type="nucleotide sequence ID" value="NZ_AP023086.1"/>
</dbReference>
<keyword evidence="3" id="KW-1185">Reference proteome</keyword>
<dbReference type="InterPro" id="IPR050678">
    <property type="entry name" value="DNA_Partitioning_ATPase"/>
</dbReference>
<protein>
    <submittedName>
        <fullName evidence="2">Chromosome partitioning related protein ParA</fullName>
    </submittedName>
</protein>
<dbReference type="KEGG" id="marq:MARGE09_P1866"/>
<dbReference type="PANTHER" id="PTHR13696:SF96">
    <property type="entry name" value="COBQ_COBB_MIND_PARA NUCLEOTIDE BINDING DOMAIN-CONTAINING PROTEIN"/>
    <property type="match status" value="1"/>
</dbReference>
<dbReference type="AlphaFoldDB" id="A0AAN2BK65"/>
<dbReference type="Pfam" id="PF13614">
    <property type="entry name" value="AAA_31"/>
    <property type="match status" value="1"/>
</dbReference>
<evidence type="ECO:0000313" key="3">
    <source>
        <dbReference type="Proteomes" id="UP001320119"/>
    </source>
</evidence>
<dbReference type="Proteomes" id="UP001320119">
    <property type="component" value="Chromosome"/>
</dbReference>